<comment type="caution">
    <text evidence="6">The sequence shown here is derived from an EMBL/GenBank/DDBJ whole genome shotgun (WGS) entry which is preliminary data.</text>
</comment>
<dbReference type="InterPro" id="IPR036390">
    <property type="entry name" value="WH_DNA-bd_sf"/>
</dbReference>
<dbReference type="Pfam" id="PF00126">
    <property type="entry name" value="HTH_1"/>
    <property type="match status" value="1"/>
</dbReference>
<dbReference type="Gene3D" id="3.40.190.290">
    <property type="match status" value="1"/>
</dbReference>
<dbReference type="OrthoDB" id="9785745at2"/>
<dbReference type="PANTHER" id="PTHR30126:SF39">
    <property type="entry name" value="HTH-TYPE TRANSCRIPTIONAL REGULATOR CYSL"/>
    <property type="match status" value="1"/>
</dbReference>
<dbReference type="AlphaFoldDB" id="A0A2N5N7R7"/>
<dbReference type="RefSeq" id="WP_028596905.1">
    <property type="nucleotide sequence ID" value="NZ_BIMM01000025.1"/>
</dbReference>
<feature type="domain" description="HTH lysR-type" evidence="5">
    <location>
        <begin position="3"/>
        <end position="60"/>
    </location>
</feature>
<reference evidence="6 7" key="1">
    <citation type="submission" date="2017-05" db="EMBL/GenBank/DDBJ databases">
        <title>Functional genome analysis of Paenibacillus pasadenensis strain R16: insights on endophytic life style and antifungal activity.</title>
        <authorList>
            <person name="Passera A."/>
            <person name="Marcolungo L."/>
            <person name="Casati P."/>
            <person name="Brasca M."/>
            <person name="Quaglino F."/>
            <person name="Delledonne M."/>
        </authorList>
    </citation>
    <scope>NUCLEOTIDE SEQUENCE [LARGE SCALE GENOMIC DNA]</scope>
    <source>
        <strain evidence="6 7">R16</strain>
    </source>
</reference>
<protein>
    <submittedName>
        <fullName evidence="6">LysR family transcriptional regulator YeiE</fullName>
    </submittedName>
</protein>
<evidence type="ECO:0000256" key="3">
    <source>
        <dbReference type="ARBA" id="ARBA00023125"/>
    </source>
</evidence>
<dbReference type="PANTHER" id="PTHR30126">
    <property type="entry name" value="HTH-TYPE TRANSCRIPTIONAL REGULATOR"/>
    <property type="match status" value="1"/>
</dbReference>
<evidence type="ECO:0000313" key="7">
    <source>
        <dbReference type="Proteomes" id="UP000234789"/>
    </source>
</evidence>
<dbReference type="SUPFAM" id="SSF53850">
    <property type="entry name" value="Periplasmic binding protein-like II"/>
    <property type="match status" value="1"/>
</dbReference>
<comment type="similarity">
    <text evidence="1">Belongs to the LysR transcriptional regulatory family.</text>
</comment>
<dbReference type="FunFam" id="1.10.10.10:FF:000001">
    <property type="entry name" value="LysR family transcriptional regulator"/>
    <property type="match status" value="1"/>
</dbReference>
<accession>A0A2N5N7R7</accession>
<evidence type="ECO:0000259" key="5">
    <source>
        <dbReference type="PROSITE" id="PS50931"/>
    </source>
</evidence>
<dbReference type="InterPro" id="IPR047788">
    <property type="entry name" value="LysR-like_Sec_metab"/>
</dbReference>
<dbReference type="EMBL" id="NFEZ01000004">
    <property type="protein sequence ID" value="PLT46350.1"/>
    <property type="molecule type" value="Genomic_DNA"/>
</dbReference>
<organism evidence="6 7">
    <name type="scientific">Paenibacillus pasadenensis</name>
    <dbReference type="NCBI Taxonomy" id="217090"/>
    <lineage>
        <taxon>Bacteria</taxon>
        <taxon>Bacillati</taxon>
        <taxon>Bacillota</taxon>
        <taxon>Bacilli</taxon>
        <taxon>Bacillales</taxon>
        <taxon>Paenibacillaceae</taxon>
        <taxon>Paenibacillus</taxon>
    </lineage>
</organism>
<keyword evidence="7" id="KW-1185">Reference proteome</keyword>
<dbReference type="InterPro" id="IPR036388">
    <property type="entry name" value="WH-like_DNA-bd_sf"/>
</dbReference>
<name>A0A2N5N7R7_9BACL</name>
<dbReference type="CDD" id="cd08420">
    <property type="entry name" value="PBP2_CysL_like"/>
    <property type="match status" value="1"/>
</dbReference>
<dbReference type="InterPro" id="IPR000847">
    <property type="entry name" value="LysR_HTH_N"/>
</dbReference>
<sequence>MALNFHQLHIFHTVAEKGSFSAAAQALHMTQPAVTMQVQSLEELLGTKLLLRSTKRIELTDAGSVLMPYARRSMDLIREAEGAMARYASGLKGRLQLGASLTIGDYILPRLLGPFNREHPDISIRMKVMNTTQIMDHIQNHQLDFGLIEAPITHPDLQTEPVLSDELQLIVGRRHPLAGRGEVTLAEAIGYPLVLREEGSGTRQVMEDQMTLQAIHPQDLQIVMELGSTGAVKSAVEAGIGMSFVSASSIKHELSLGLLETVRIVDADFSRKFYSIYLKSAVLPLPAVSLLNFLRGRDLSQWL</sequence>
<dbReference type="PRINTS" id="PR00039">
    <property type="entry name" value="HTHLYSR"/>
</dbReference>
<dbReference type="InterPro" id="IPR005119">
    <property type="entry name" value="LysR_subst-bd"/>
</dbReference>
<evidence type="ECO:0000256" key="2">
    <source>
        <dbReference type="ARBA" id="ARBA00023015"/>
    </source>
</evidence>
<keyword evidence="2" id="KW-0805">Transcription regulation</keyword>
<dbReference type="Gene3D" id="1.10.10.10">
    <property type="entry name" value="Winged helix-like DNA-binding domain superfamily/Winged helix DNA-binding domain"/>
    <property type="match status" value="1"/>
</dbReference>
<proteinExistence type="inferred from homology"/>
<gene>
    <name evidence="6" type="ORF">B8V81_4781</name>
</gene>
<dbReference type="NCBIfam" id="NF040786">
    <property type="entry name" value="LysR_Sec_metab"/>
    <property type="match status" value="1"/>
</dbReference>
<dbReference type="Proteomes" id="UP000234789">
    <property type="component" value="Unassembled WGS sequence"/>
</dbReference>
<dbReference type="PROSITE" id="PS50931">
    <property type="entry name" value="HTH_LYSR"/>
    <property type="match status" value="1"/>
</dbReference>
<keyword evidence="3" id="KW-0238">DNA-binding</keyword>
<evidence type="ECO:0000313" key="6">
    <source>
        <dbReference type="EMBL" id="PLT46350.1"/>
    </source>
</evidence>
<dbReference type="GO" id="GO:0000976">
    <property type="term" value="F:transcription cis-regulatory region binding"/>
    <property type="evidence" value="ECO:0007669"/>
    <property type="project" value="TreeGrafter"/>
</dbReference>
<evidence type="ECO:0000256" key="4">
    <source>
        <dbReference type="ARBA" id="ARBA00023163"/>
    </source>
</evidence>
<dbReference type="Pfam" id="PF03466">
    <property type="entry name" value="LysR_substrate"/>
    <property type="match status" value="1"/>
</dbReference>
<evidence type="ECO:0000256" key="1">
    <source>
        <dbReference type="ARBA" id="ARBA00009437"/>
    </source>
</evidence>
<keyword evidence="4" id="KW-0804">Transcription</keyword>
<dbReference type="GO" id="GO:0003700">
    <property type="term" value="F:DNA-binding transcription factor activity"/>
    <property type="evidence" value="ECO:0007669"/>
    <property type="project" value="InterPro"/>
</dbReference>
<dbReference type="SUPFAM" id="SSF46785">
    <property type="entry name" value="Winged helix' DNA-binding domain"/>
    <property type="match status" value="1"/>
</dbReference>